<evidence type="ECO:0000313" key="4">
    <source>
        <dbReference type="Proteomes" id="UP000285469"/>
    </source>
</evidence>
<sequence length="366" mass="41373">MGTCKYCGNDAGWFSHSHKECKEKHEQGVNDFCTIVSSYFTLRTTAGNVQQSRLRLKKDAYLSDDDICNVADAEIRRYTASLHRPYSPSSVKLLDEFLIAIGVSYSQVNKNGAVDEFTKKIMRGFMVEYFTDKLTLPVAHQRCEKMLSKFPMVQSNIEDAYLYVLNKAAINFMKNGSLSNAEQQKIDDYINYLHLPVNNLPIQYQNSEISKLGQMSILSKLQNGILPSSNTPAPIMLGRGETIIWTYNGVTMYQEKTVKEYGGRRSGWSIRVMKGLTYHIGGTKIRPIEHSCMDNKGTGTLYITNKHIIFQSPTSAQKVPYSKMIGVTPYSDGIEIHRDGANAKRLTFQGFDSWFLMNVISQIANI</sequence>
<organism evidence="1 3">
    <name type="scientific">Phocaeicola vulgatus</name>
    <name type="common">Bacteroides vulgatus</name>
    <dbReference type="NCBI Taxonomy" id="821"/>
    <lineage>
        <taxon>Bacteria</taxon>
        <taxon>Pseudomonadati</taxon>
        <taxon>Bacteroidota</taxon>
        <taxon>Bacteroidia</taxon>
        <taxon>Bacteroidales</taxon>
        <taxon>Bacteroidaceae</taxon>
        <taxon>Phocaeicola</taxon>
    </lineage>
</organism>
<accession>A0A3E4WUZ2</accession>
<gene>
    <name evidence="2" type="ORF">DWV70_00470</name>
    <name evidence="1" type="ORF">DXC16_05485</name>
</gene>
<dbReference type="Proteomes" id="UP000285469">
    <property type="component" value="Unassembled WGS sequence"/>
</dbReference>
<dbReference type="RefSeq" id="WP_117709810.1">
    <property type="nucleotide sequence ID" value="NZ_DAWDIY010000012.1"/>
</dbReference>
<dbReference type="EMBL" id="QSTG01000006">
    <property type="protein sequence ID" value="RGM45994.1"/>
    <property type="molecule type" value="Genomic_DNA"/>
</dbReference>
<reference evidence="3 4" key="1">
    <citation type="submission" date="2018-08" db="EMBL/GenBank/DDBJ databases">
        <title>A genome reference for cultivated species of the human gut microbiota.</title>
        <authorList>
            <person name="Zou Y."/>
            <person name="Xue W."/>
            <person name="Luo G."/>
        </authorList>
    </citation>
    <scope>NUCLEOTIDE SEQUENCE [LARGE SCALE GENOMIC DNA]</scope>
    <source>
        <strain evidence="2 4">AF12-25</strain>
        <strain evidence="1 3">OM08-13BH</strain>
    </source>
</reference>
<evidence type="ECO:0000313" key="2">
    <source>
        <dbReference type="EMBL" id="RGW50708.1"/>
    </source>
</evidence>
<dbReference type="EMBL" id="QSAI01000001">
    <property type="protein sequence ID" value="RGW50708.1"/>
    <property type="molecule type" value="Genomic_DNA"/>
</dbReference>
<evidence type="ECO:0000313" key="1">
    <source>
        <dbReference type="EMBL" id="RGM45994.1"/>
    </source>
</evidence>
<dbReference type="Proteomes" id="UP000261003">
    <property type="component" value="Unassembled WGS sequence"/>
</dbReference>
<name>A0A3E4WUZ2_PHOVU</name>
<proteinExistence type="predicted"/>
<comment type="caution">
    <text evidence="1">The sequence shown here is derived from an EMBL/GenBank/DDBJ whole genome shotgun (WGS) entry which is preliminary data.</text>
</comment>
<dbReference type="AlphaFoldDB" id="A0A3E4WUZ2"/>
<evidence type="ECO:0000313" key="3">
    <source>
        <dbReference type="Proteomes" id="UP000261003"/>
    </source>
</evidence>
<protein>
    <submittedName>
        <fullName evidence="1">Uncharacterized protein</fullName>
    </submittedName>
</protein>